<evidence type="ECO:0000256" key="5">
    <source>
        <dbReference type="ARBA" id="ARBA00022989"/>
    </source>
</evidence>
<evidence type="ECO:0000256" key="2">
    <source>
        <dbReference type="ARBA" id="ARBA00008017"/>
    </source>
</evidence>
<comment type="caution">
    <text evidence="10">The sequence shown here is derived from an EMBL/GenBank/DDBJ whole genome shotgun (WGS) entry which is preliminary data.</text>
</comment>
<feature type="transmembrane region" description="Helical" evidence="7">
    <location>
        <begin position="372"/>
        <end position="392"/>
    </location>
</feature>
<feature type="transmembrane region" description="Helical" evidence="7">
    <location>
        <begin position="577"/>
        <end position="603"/>
    </location>
</feature>
<evidence type="ECO:0000256" key="7">
    <source>
        <dbReference type="SAM" id="Phobius"/>
    </source>
</evidence>
<dbReference type="InterPro" id="IPR052702">
    <property type="entry name" value="MscS-like_channel"/>
</dbReference>
<feature type="transmembrane region" description="Helical" evidence="7">
    <location>
        <begin position="456"/>
        <end position="473"/>
    </location>
</feature>
<dbReference type="InterPro" id="IPR010920">
    <property type="entry name" value="LSM_dom_sf"/>
</dbReference>
<feature type="transmembrane region" description="Helical" evidence="7">
    <location>
        <begin position="345"/>
        <end position="366"/>
    </location>
</feature>
<evidence type="ECO:0000256" key="4">
    <source>
        <dbReference type="ARBA" id="ARBA00022692"/>
    </source>
</evidence>
<dbReference type="PANTHER" id="PTHR30347:SF1">
    <property type="entry name" value="MECHANOSENSITIVE CHANNEL MSCK"/>
    <property type="match status" value="1"/>
</dbReference>
<dbReference type="SUPFAM" id="SSF50182">
    <property type="entry name" value="Sm-like ribonucleoproteins"/>
    <property type="match status" value="1"/>
</dbReference>
<dbReference type="Pfam" id="PF00924">
    <property type="entry name" value="MS_channel_2nd"/>
    <property type="match status" value="1"/>
</dbReference>
<dbReference type="EMBL" id="JAFKCW010000001">
    <property type="protein sequence ID" value="MBN7799859.1"/>
    <property type="molecule type" value="Genomic_DNA"/>
</dbReference>
<dbReference type="PANTHER" id="PTHR30347">
    <property type="entry name" value="POTASSIUM CHANNEL RELATED"/>
    <property type="match status" value="1"/>
</dbReference>
<dbReference type="SUPFAM" id="SSF82689">
    <property type="entry name" value="Mechanosensitive channel protein MscS (YggB), C-terminal domain"/>
    <property type="match status" value="1"/>
</dbReference>
<feature type="domain" description="Mechanosensitive ion channel MscS" evidence="8">
    <location>
        <begin position="672"/>
        <end position="737"/>
    </location>
</feature>
<protein>
    <submittedName>
        <fullName evidence="10">Mechanosensitive ion channel</fullName>
    </submittedName>
</protein>
<evidence type="ECO:0000256" key="1">
    <source>
        <dbReference type="ARBA" id="ARBA00004651"/>
    </source>
</evidence>
<keyword evidence="11" id="KW-1185">Reference proteome</keyword>
<evidence type="ECO:0000256" key="3">
    <source>
        <dbReference type="ARBA" id="ARBA00022475"/>
    </source>
</evidence>
<feature type="transmembrane region" description="Helical" evidence="7">
    <location>
        <begin position="485"/>
        <end position="506"/>
    </location>
</feature>
<evidence type="ECO:0000313" key="11">
    <source>
        <dbReference type="Proteomes" id="UP000664698"/>
    </source>
</evidence>
<reference evidence="10 11" key="1">
    <citation type="submission" date="2021-03" db="EMBL/GenBank/DDBJ databases">
        <title>novel species isolated from a fishpond in China.</title>
        <authorList>
            <person name="Lu H."/>
            <person name="Cai Z."/>
        </authorList>
    </citation>
    <scope>NUCLEOTIDE SEQUENCE [LARGE SCALE GENOMIC DNA]</scope>
    <source>
        <strain evidence="10 11">JCM 31546</strain>
    </source>
</reference>
<feature type="domain" description="Mechanosensitive ion channel MscS C-terminal" evidence="9">
    <location>
        <begin position="745"/>
        <end position="827"/>
    </location>
</feature>
<accession>A0ABS3BQB2</accession>
<evidence type="ECO:0000259" key="9">
    <source>
        <dbReference type="Pfam" id="PF21082"/>
    </source>
</evidence>
<evidence type="ECO:0000313" key="10">
    <source>
        <dbReference type="EMBL" id="MBN7799859.1"/>
    </source>
</evidence>
<proteinExistence type="inferred from homology"/>
<evidence type="ECO:0000259" key="8">
    <source>
        <dbReference type="Pfam" id="PF00924"/>
    </source>
</evidence>
<name>A0ABS3BQB2_9BACT</name>
<dbReference type="Pfam" id="PF21082">
    <property type="entry name" value="MS_channel_3rd"/>
    <property type="match status" value="1"/>
</dbReference>
<dbReference type="Gene3D" id="3.30.70.100">
    <property type="match status" value="1"/>
</dbReference>
<keyword evidence="4 7" id="KW-0812">Transmembrane</keyword>
<comment type="similarity">
    <text evidence="2">Belongs to the MscS (TC 1.A.23) family.</text>
</comment>
<dbReference type="InterPro" id="IPR006685">
    <property type="entry name" value="MscS_channel_2nd"/>
</dbReference>
<dbReference type="Gene3D" id="2.30.30.60">
    <property type="match status" value="1"/>
</dbReference>
<gene>
    <name evidence="10" type="ORF">J0A67_03255</name>
</gene>
<dbReference type="InterPro" id="IPR049278">
    <property type="entry name" value="MS_channel_C"/>
</dbReference>
<feature type="transmembrane region" description="Helical" evidence="7">
    <location>
        <begin position="538"/>
        <end position="557"/>
    </location>
</feature>
<comment type="subcellular location">
    <subcellularLocation>
        <location evidence="1">Cell membrane</location>
        <topology evidence="1">Multi-pass membrane protein</topology>
    </subcellularLocation>
</comment>
<dbReference type="InterPro" id="IPR011066">
    <property type="entry name" value="MscS_channel_C_sf"/>
</dbReference>
<dbReference type="InterPro" id="IPR011014">
    <property type="entry name" value="MscS_channel_TM-2"/>
</dbReference>
<keyword evidence="5 7" id="KW-1133">Transmembrane helix</keyword>
<sequence>MDKPTVLESTIAKAGLPIVINAALFILAFSFFLTPVLSQQNDTSRVSEKPAVNDSIQKADTTKSEFIQRIQQAGQIEYLKSQEKLKNRQAYLRQHQLLSYLKNENFKLKGLLTKGIAYNQIQIRLARFQELIPFVLKGISSDQQEFQTERNLTVSSSIFREMLDELNVEKEKVDQFAATFRKSQYKIDSIYAEKDLYLFPSDSLQVRQYAFLLVELSKEIKPIEDTLKTFGNKLDSLQTTINAMVFELNSRVENVETSRRRLNELNLENEIPTDKSNTYYTRTLAEAVQYSFAKERYALGFYVELHLPRLVILSILVFLSWIFLANLKKRTLQLHDLDEHDDGKIVLRSPFLSALVIGLGFFQFFFLNPPFIFYWLIWLVASFSLTLIFIGYLNRFWMFFWAFTVLIFLAAGIVNMILLPTDTERYLMLGLSLFGILFLIFTISKRQTNQLKEKRIVFFIYLMGLFEFISLVLNLTGRFNLSKSFLLAGYIGIVIGILLLWTVRLVNQGLSIASKIYHNQERELFFINFNKLGNKAPGIFYTFLIVGWGILVGKNFYRFTQVSESITAFLTEERMIGSYQFSINGLFVFLIILFVSVMLSRLLSIFSAEPEASISDEKRTRVSFGSWLLLVQIFIISLGLFLAFAASGIPLDKITIILGALSVGIGLGLQGLVNNLVSGLIIAFENTVKVGDLIEVEGKPGVMKSIGFRSSVVNMFEGYTAVIPNGDLISKQMVNWTTGKGRKLSLVVGVSYGTDLELAIRLLKEIIGEEDRIRKNPSPRVVPLEFSDSSIDLEVVFWLTHYMDYPFVRGELISKITLIFKENKIKIPFPQRDLYLKSIPEVADPKETDKPE</sequence>
<feature type="transmembrane region" description="Helical" evidence="7">
    <location>
        <begin position="399"/>
        <end position="420"/>
    </location>
</feature>
<feature type="transmembrane region" description="Helical" evidence="7">
    <location>
        <begin position="654"/>
        <end position="673"/>
    </location>
</feature>
<dbReference type="RefSeq" id="WP_206567832.1">
    <property type="nucleotide sequence ID" value="NZ_JAFKCW010000001.1"/>
</dbReference>
<keyword evidence="6 7" id="KW-0472">Membrane</keyword>
<dbReference type="InterPro" id="IPR023408">
    <property type="entry name" value="MscS_beta-dom_sf"/>
</dbReference>
<feature type="transmembrane region" description="Helical" evidence="7">
    <location>
        <begin position="306"/>
        <end position="324"/>
    </location>
</feature>
<keyword evidence="3" id="KW-1003">Cell membrane</keyword>
<feature type="transmembrane region" description="Helical" evidence="7">
    <location>
        <begin position="426"/>
        <end position="444"/>
    </location>
</feature>
<organism evidence="10 11">
    <name type="scientific">Algoriphagus aestuariicola</name>
    <dbReference type="NCBI Taxonomy" id="1852016"/>
    <lineage>
        <taxon>Bacteria</taxon>
        <taxon>Pseudomonadati</taxon>
        <taxon>Bacteroidota</taxon>
        <taxon>Cytophagia</taxon>
        <taxon>Cytophagales</taxon>
        <taxon>Cyclobacteriaceae</taxon>
        <taxon>Algoriphagus</taxon>
    </lineage>
</organism>
<evidence type="ECO:0000256" key="6">
    <source>
        <dbReference type="ARBA" id="ARBA00023136"/>
    </source>
</evidence>
<dbReference type="Gene3D" id="1.10.287.1260">
    <property type="match status" value="1"/>
</dbReference>
<feature type="transmembrane region" description="Helical" evidence="7">
    <location>
        <begin position="624"/>
        <end position="648"/>
    </location>
</feature>
<dbReference type="Proteomes" id="UP000664698">
    <property type="component" value="Unassembled WGS sequence"/>
</dbReference>
<dbReference type="SUPFAM" id="SSF82861">
    <property type="entry name" value="Mechanosensitive channel protein MscS (YggB), transmembrane region"/>
    <property type="match status" value="1"/>
</dbReference>
<feature type="transmembrane region" description="Helical" evidence="7">
    <location>
        <begin position="12"/>
        <end position="33"/>
    </location>
</feature>